<feature type="compositionally biased region" description="Low complexity" evidence="1">
    <location>
        <begin position="594"/>
        <end position="607"/>
    </location>
</feature>
<evidence type="ECO:0000313" key="3">
    <source>
        <dbReference type="EMBL" id="DAF98255.1"/>
    </source>
</evidence>
<evidence type="ECO:0000259" key="2">
    <source>
        <dbReference type="Pfam" id="PF06605"/>
    </source>
</evidence>
<dbReference type="Pfam" id="PF06605">
    <property type="entry name" value="Prophage_tail"/>
    <property type="match status" value="1"/>
</dbReference>
<protein>
    <submittedName>
        <fullName evidence="3">Tail protein</fullName>
    </submittedName>
</protein>
<dbReference type="PANTHER" id="PTHR24637">
    <property type="entry name" value="COLLAGEN"/>
    <property type="match status" value="1"/>
</dbReference>
<dbReference type="InterPro" id="IPR007119">
    <property type="entry name" value="Phage_tail_spike_N"/>
</dbReference>
<proteinExistence type="predicted"/>
<sequence>MLDNGLIMSPIPDDIVYVYDQNYNLLGASVEIFSKMYEDEIVTRARGKEVFTFESIETSSIYQHLKVENIIKFGGRWFRIKYAQDVEDTKGLTKFTCYALWYELAEGLPRPMKHVATTVGAIAKDIIKDAGKWVQLVCPPDGANKQVRSITAKENSMLWHLRYLAKQYNLEITFGYEELVEQEVRIVRTVVFLQPYTESKVDFPLVVEENLKYVTRQEDSRNLCTAYKLTGKKEEGSQEPLTFASINNGSDYLIDVSWFTARHMRPRYIAKSKSDERFRIKENLMSAARAYLDIYCRPLIGYEASAVLYNKIPDLHHTQLIVDDHYSVIEWRKISSRKIDYDDLSQSVLTFQDPRRDLMDLLNEDGEGVLAGETEFESHVVIRYADDILGTNFNAESGKYIGVLNTNKKPSELVPDDFTWIRLQGPEGPAGQQGTPGRDGVDGVAGKNGVGIADTSITYAVSVSGTQEPENGWSEQVPELIKGRFLWTKTFWRYTDGAHETGYSVTYIGQDGNTGKDGIAGKDGVGIASTEVMYAGSESATIAPAGGWSTQVPEVPNGHYLWTRTRWKYTDQTDEIGYSVSRMGEQGPKGDTGPQGLPGLQGEQGIPGSPGADGRSQYTHIAFSDSPNGEGFSHTDQGRAYIGQYQDFNPEHSKDPAAYRWTKWKGTDGVQGVPGKPGTDGRTSYFHVAYASSADGVRDFSLEDNNQQYMGYYTDFEPNDSHDSSRYRWFDRLANVQVGGRNYVRNADFSVDSNKWTISSDSGLRYNFRDSLSVKGLHGIYLYSEAQAIIPKWKGLQQKIALKGSAKTSLTLSAYLAQGSVPQEAHFGIHFLSKGNIVTQKWLDIPKSKILDNYTRFSLLATPGVDFDEVNIMIYVGYDQIADLYVANVQLELANTPSDFKLAQEDIQEQINAKADLLLTQEQLTALAEKAQLHETELKAKATMEQLSDLEKAYNGRIQANEEAIKQAESDLILAASRIEATVQELGGLRELKKFVDSYMSASNEGLIIGKNDASSTIKVSSDRISMFSSGKEVMYISQGVIHIDNGIFTESIQVGRFKTEQYTFNPDMNVIRYVG</sequence>
<accession>A0A8S5UUU8</accession>
<evidence type="ECO:0000256" key="1">
    <source>
        <dbReference type="SAM" id="MobiDB-lite"/>
    </source>
</evidence>
<reference evidence="3" key="1">
    <citation type="journal article" date="2021" name="Proc. Natl. Acad. Sci. U.S.A.">
        <title>A Catalog of Tens of Thousands of Viruses from Human Metagenomes Reveals Hidden Associations with Chronic Diseases.</title>
        <authorList>
            <person name="Tisza M.J."/>
            <person name="Buck C.B."/>
        </authorList>
    </citation>
    <scope>NUCLEOTIDE SEQUENCE</scope>
    <source>
        <strain evidence="3">CtaDn21</strain>
    </source>
</reference>
<dbReference type="InterPro" id="IPR010572">
    <property type="entry name" value="Tail_dom"/>
</dbReference>
<dbReference type="EMBL" id="BK016144">
    <property type="protein sequence ID" value="DAF98255.1"/>
    <property type="molecule type" value="Genomic_DNA"/>
</dbReference>
<dbReference type="Gene3D" id="2.60.120.260">
    <property type="entry name" value="Galactose-binding domain-like"/>
    <property type="match status" value="1"/>
</dbReference>
<dbReference type="NCBIfam" id="TIGR01665">
    <property type="entry name" value="put_anti_recept"/>
    <property type="match status" value="1"/>
</dbReference>
<feature type="region of interest" description="Disordered" evidence="1">
    <location>
        <begin position="582"/>
        <end position="613"/>
    </location>
</feature>
<dbReference type="Gene3D" id="1.20.5.320">
    <property type="entry name" value="6-Phosphogluconate Dehydrogenase, domain 3"/>
    <property type="match status" value="1"/>
</dbReference>
<name>A0A8S5UUU8_9CAUD</name>
<organism evidence="3">
    <name type="scientific">Siphoviridae sp. ctaDn21</name>
    <dbReference type="NCBI Taxonomy" id="2825563"/>
    <lineage>
        <taxon>Viruses</taxon>
        <taxon>Duplodnaviria</taxon>
        <taxon>Heunggongvirae</taxon>
        <taxon>Uroviricota</taxon>
        <taxon>Caudoviricetes</taxon>
    </lineage>
</organism>
<feature type="domain" description="Tail spike" evidence="2">
    <location>
        <begin position="147"/>
        <end position="329"/>
    </location>
</feature>